<reference evidence="2 3" key="1">
    <citation type="submission" date="2019-04" db="EMBL/GenBank/DDBJ databases">
        <title>Herbidospora sp. NEAU-GS14.nov., a novel actinomycete isolated from soil.</title>
        <authorList>
            <person name="Han L."/>
        </authorList>
    </citation>
    <scope>NUCLEOTIDE SEQUENCE [LARGE SCALE GENOMIC DNA]</scope>
    <source>
        <strain evidence="2 3">NEAU-GS14</strain>
    </source>
</reference>
<dbReference type="RefSeq" id="WP_137250493.1">
    <property type="nucleotide sequence ID" value="NZ_SZQA01000036.1"/>
</dbReference>
<evidence type="ECO:0000256" key="1">
    <source>
        <dbReference type="SAM" id="Phobius"/>
    </source>
</evidence>
<feature type="transmembrane region" description="Helical" evidence="1">
    <location>
        <begin position="24"/>
        <end position="44"/>
    </location>
</feature>
<proteinExistence type="predicted"/>
<evidence type="ECO:0000313" key="3">
    <source>
        <dbReference type="Proteomes" id="UP000308705"/>
    </source>
</evidence>
<dbReference type="AlphaFoldDB" id="A0A4U3M7H6"/>
<gene>
    <name evidence="2" type="ORF">FDA94_30375</name>
</gene>
<name>A0A4U3M7H6_9ACTN</name>
<keyword evidence="1" id="KW-0812">Transmembrane</keyword>
<accession>A0A4U3M7H6</accession>
<evidence type="ECO:0000313" key="2">
    <source>
        <dbReference type="EMBL" id="TKK84232.1"/>
    </source>
</evidence>
<comment type="caution">
    <text evidence="2">The sequence shown here is derived from an EMBL/GenBank/DDBJ whole genome shotgun (WGS) entry which is preliminary data.</text>
</comment>
<protein>
    <submittedName>
        <fullName evidence="2">Uncharacterized protein</fullName>
    </submittedName>
</protein>
<organism evidence="2 3">
    <name type="scientific">Herbidospora galbida</name>
    <dbReference type="NCBI Taxonomy" id="2575442"/>
    <lineage>
        <taxon>Bacteria</taxon>
        <taxon>Bacillati</taxon>
        <taxon>Actinomycetota</taxon>
        <taxon>Actinomycetes</taxon>
        <taxon>Streptosporangiales</taxon>
        <taxon>Streptosporangiaceae</taxon>
        <taxon>Herbidospora</taxon>
    </lineage>
</organism>
<keyword evidence="1" id="KW-0472">Membrane</keyword>
<keyword evidence="3" id="KW-1185">Reference proteome</keyword>
<keyword evidence="1" id="KW-1133">Transmembrane helix</keyword>
<sequence>MTGLLALIGWALSGKDGLQTAANLAQLVGVVLVVPTLLVPLWLWRWRSTARPAVTSAHVDHAKDVLAGVVEQQWKTEATLRSVDDPACVGA</sequence>
<dbReference type="EMBL" id="SZQA01000036">
    <property type="protein sequence ID" value="TKK84232.1"/>
    <property type="molecule type" value="Genomic_DNA"/>
</dbReference>
<dbReference type="OrthoDB" id="419058at2"/>
<dbReference type="Proteomes" id="UP000308705">
    <property type="component" value="Unassembled WGS sequence"/>
</dbReference>